<dbReference type="CDD" id="cd22231">
    <property type="entry name" value="RHH_NikR_HicB-like"/>
    <property type="match status" value="1"/>
</dbReference>
<feature type="binding site" evidence="8">
    <location>
        <position position="100"/>
    </location>
    <ligand>
        <name>Ni(2+)</name>
        <dbReference type="ChEBI" id="CHEBI:49786"/>
    </ligand>
</feature>
<feature type="binding site" evidence="8">
    <location>
        <position position="81"/>
    </location>
    <ligand>
        <name>Ni(2+)</name>
        <dbReference type="ChEBI" id="CHEBI:49786"/>
    </ligand>
</feature>
<dbReference type="HAMAP" id="MF_00476">
    <property type="entry name" value="NikR"/>
    <property type="match status" value="1"/>
</dbReference>
<dbReference type="PATRIC" id="fig|1392998.3.peg.2646"/>
<feature type="domain" description="Ribbon-helix-helix protein CopG" evidence="9">
    <location>
        <begin position="7"/>
        <end position="44"/>
    </location>
</feature>
<dbReference type="GO" id="GO:0003677">
    <property type="term" value="F:DNA binding"/>
    <property type="evidence" value="ECO:0007669"/>
    <property type="project" value="UniProtKB-KW"/>
</dbReference>
<comment type="function">
    <text evidence="1 8">Transcriptional regulator.</text>
</comment>
<evidence type="ECO:0000256" key="3">
    <source>
        <dbReference type="ARBA" id="ARBA00022596"/>
    </source>
</evidence>
<dbReference type="EMBL" id="JMIY01000007">
    <property type="protein sequence ID" value="KCZ71054.1"/>
    <property type="molecule type" value="Genomic_DNA"/>
</dbReference>
<dbReference type="NCBIfam" id="NF003381">
    <property type="entry name" value="PRK04460.1"/>
    <property type="match status" value="1"/>
</dbReference>
<evidence type="ECO:0000256" key="5">
    <source>
        <dbReference type="ARBA" id="ARBA00023015"/>
    </source>
</evidence>
<dbReference type="NCBIfam" id="NF002815">
    <property type="entry name" value="PRK02967.1"/>
    <property type="match status" value="1"/>
</dbReference>
<dbReference type="NCBIfam" id="NF002169">
    <property type="entry name" value="PRK01002.1"/>
    <property type="match status" value="1"/>
</dbReference>
<feature type="binding site" evidence="8">
    <location>
        <position position="92"/>
    </location>
    <ligand>
        <name>Ni(2+)</name>
        <dbReference type="ChEBI" id="CHEBI:49786"/>
    </ligand>
</feature>
<dbReference type="InterPro" id="IPR013321">
    <property type="entry name" value="Arc_rbn_hlx_hlx"/>
</dbReference>
<dbReference type="Pfam" id="PF08753">
    <property type="entry name" value="NikR_C"/>
    <property type="match status" value="1"/>
</dbReference>
<dbReference type="Pfam" id="PF01402">
    <property type="entry name" value="RHH_1"/>
    <property type="match status" value="1"/>
</dbReference>
<gene>
    <name evidence="11" type="ORF">ANME2D_03084</name>
</gene>
<evidence type="ECO:0000256" key="4">
    <source>
        <dbReference type="ARBA" id="ARBA00022723"/>
    </source>
</evidence>
<evidence type="ECO:0000259" key="9">
    <source>
        <dbReference type="Pfam" id="PF01402"/>
    </source>
</evidence>
<dbReference type="RefSeq" id="WP_048093184.1">
    <property type="nucleotide sequence ID" value="NZ_JMIY01000007.1"/>
</dbReference>
<evidence type="ECO:0000256" key="1">
    <source>
        <dbReference type="ARBA" id="ARBA00002339"/>
    </source>
</evidence>
<dbReference type="InterPro" id="IPR014864">
    <property type="entry name" value="TF_NikR_Ni-bd_C"/>
</dbReference>
<proteinExistence type="inferred from homology"/>
<dbReference type="Proteomes" id="UP000027153">
    <property type="component" value="Unassembled WGS sequence"/>
</dbReference>
<keyword evidence="12" id="KW-1185">Reference proteome</keyword>
<comment type="caution">
    <text evidence="11">The sequence shown here is derived from an EMBL/GenBank/DDBJ whole genome shotgun (WGS) entry which is preliminary data.</text>
</comment>
<dbReference type="OrthoDB" id="25654at2157"/>
<name>A0A062V5I7_9EURY</name>
<keyword evidence="7 8" id="KW-0804">Transcription</keyword>
<evidence type="ECO:0000259" key="10">
    <source>
        <dbReference type="Pfam" id="PF08753"/>
    </source>
</evidence>
<keyword evidence="5 8" id="KW-0805">Transcription regulation</keyword>
<dbReference type="InterPro" id="IPR027271">
    <property type="entry name" value="Acetolactate_synth/TF_NikR_C"/>
</dbReference>
<dbReference type="PANTHER" id="PTHR34719">
    <property type="entry name" value="NICKEL-RESPONSIVE REGULATOR"/>
    <property type="match status" value="1"/>
</dbReference>
<protein>
    <recommendedName>
        <fullName evidence="8">Putative nickel-responsive regulator</fullName>
    </recommendedName>
</protein>
<dbReference type="NCBIfam" id="NF001884">
    <property type="entry name" value="PRK00630.1"/>
    <property type="match status" value="1"/>
</dbReference>
<dbReference type="InterPro" id="IPR045865">
    <property type="entry name" value="ACT-like_dom_sf"/>
</dbReference>
<dbReference type="Gene3D" id="1.10.1220.10">
    <property type="entry name" value="Met repressor-like"/>
    <property type="match status" value="1"/>
</dbReference>
<organism evidence="11 12">
    <name type="scientific">Candidatus Methanoperedens nitratireducens</name>
    <dbReference type="NCBI Taxonomy" id="1392998"/>
    <lineage>
        <taxon>Archaea</taxon>
        <taxon>Methanobacteriati</taxon>
        <taxon>Methanobacteriota</taxon>
        <taxon>Stenosarchaea group</taxon>
        <taxon>Methanomicrobia</taxon>
        <taxon>Methanosarcinales</taxon>
        <taxon>ANME-2 cluster</taxon>
        <taxon>Candidatus Methanoperedentaceae</taxon>
        <taxon>Candidatus Methanoperedens</taxon>
    </lineage>
</organism>
<evidence type="ECO:0000256" key="6">
    <source>
        <dbReference type="ARBA" id="ARBA00023125"/>
    </source>
</evidence>
<comment type="cofactor">
    <cofactor evidence="8">
        <name>Ni(2+)</name>
        <dbReference type="ChEBI" id="CHEBI:49786"/>
    </cofactor>
    <text evidence="8">Binds 1 nickel ion per subunit.</text>
</comment>
<comment type="similarity">
    <text evidence="2 8">Belongs to the transcriptional regulatory CopG/NikR family.</text>
</comment>
<feature type="domain" description="Transcription factor NikR nickel binding C-terminal" evidence="10">
    <location>
        <begin position="58"/>
        <end position="134"/>
    </location>
</feature>
<feature type="binding site" evidence="8">
    <location>
        <position position="94"/>
    </location>
    <ligand>
        <name>Ni(2+)</name>
        <dbReference type="ChEBI" id="CHEBI:49786"/>
    </ligand>
</feature>
<dbReference type="InterPro" id="IPR010985">
    <property type="entry name" value="Ribbon_hlx_hlx"/>
</dbReference>
<evidence type="ECO:0000256" key="8">
    <source>
        <dbReference type="HAMAP-Rule" id="MF_00476"/>
    </source>
</evidence>
<dbReference type="PANTHER" id="PTHR34719:SF2">
    <property type="entry name" value="NICKEL-RESPONSIVE REGULATOR"/>
    <property type="match status" value="1"/>
</dbReference>
<evidence type="ECO:0000313" key="12">
    <source>
        <dbReference type="Proteomes" id="UP000027153"/>
    </source>
</evidence>
<accession>A0A062V5I7</accession>
<keyword evidence="4 8" id="KW-0479">Metal-binding</keyword>
<evidence type="ECO:0000256" key="2">
    <source>
        <dbReference type="ARBA" id="ARBA00008478"/>
    </source>
</evidence>
<dbReference type="InterPro" id="IPR050192">
    <property type="entry name" value="CopG/NikR_regulator"/>
</dbReference>
<keyword evidence="6 8" id="KW-0238">DNA-binding</keyword>
<keyword evidence="3 8" id="KW-0533">Nickel</keyword>
<sequence>MEQDLSRIGVSLPENLLIKFDEIITKRGYSSRSEGIRDAIRGYIRHYDWMSEVEGERVGVLSMTYNHSQRGLVTSLLDIQHEFSTLIRSAIHFHIGHDECMETLILRGEGRDVKAITEQIMALKGIKNVKLTTIRPEQEV</sequence>
<dbReference type="SUPFAM" id="SSF55021">
    <property type="entry name" value="ACT-like"/>
    <property type="match status" value="1"/>
</dbReference>
<dbReference type="GO" id="GO:0010045">
    <property type="term" value="P:response to nickel cation"/>
    <property type="evidence" value="ECO:0007669"/>
    <property type="project" value="InterPro"/>
</dbReference>
<dbReference type="AlphaFoldDB" id="A0A062V5I7"/>
<evidence type="ECO:0000313" key="11">
    <source>
        <dbReference type="EMBL" id="KCZ71054.1"/>
    </source>
</evidence>
<dbReference type="InterPro" id="IPR002145">
    <property type="entry name" value="CopG"/>
</dbReference>
<dbReference type="SUPFAM" id="SSF47598">
    <property type="entry name" value="Ribbon-helix-helix"/>
    <property type="match status" value="1"/>
</dbReference>
<dbReference type="Gene3D" id="3.30.70.1150">
    <property type="entry name" value="ACT-like. Chain A, domain 2"/>
    <property type="match status" value="1"/>
</dbReference>
<dbReference type="GO" id="GO:0016151">
    <property type="term" value="F:nickel cation binding"/>
    <property type="evidence" value="ECO:0007669"/>
    <property type="project" value="UniProtKB-UniRule"/>
</dbReference>
<dbReference type="GO" id="GO:0003700">
    <property type="term" value="F:DNA-binding transcription factor activity"/>
    <property type="evidence" value="ECO:0007669"/>
    <property type="project" value="UniProtKB-UniRule"/>
</dbReference>
<evidence type="ECO:0000256" key="7">
    <source>
        <dbReference type="ARBA" id="ARBA00023163"/>
    </source>
</evidence>
<reference evidence="11 12" key="1">
    <citation type="journal article" date="2013" name="Nature">
        <title>Anaerobic oxidation of methane coupled to nitrate reduction in a novel archaeal lineage.</title>
        <authorList>
            <person name="Haroon M.F."/>
            <person name="Hu S."/>
            <person name="Shi Y."/>
            <person name="Imelfort M."/>
            <person name="Keller J."/>
            <person name="Hugenholtz P."/>
            <person name="Yuan Z."/>
            <person name="Tyson G.W."/>
        </authorList>
    </citation>
    <scope>NUCLEOTIDE SEQUENCE [LARGE SCALE GENOMIC DNA]</scope>
    <source>
        <strain evidence="11 12">ANME-2d</strain>
    </source>
</reference>
<dbReference type="InterPro" id="IPR022988">
    <property type="entry name" value="Ni_resp_reg_NikR"/>
</dbReference>